<evidence type="ECO:0000256" key="5">
    <source>
        <dbReference type="ARBA" id="ARBA00022768"/>
    </source>
</evidence>
<dbReference type="AlphaFoldDB" id="A0A062XPE6"/>
<dbReference type="SMART" id="SM01185">
    <property type="entry name" value="EFP"/>
    <property type="match status" value="1"/>
</dbReference>
<evidence type="ECO:0000256" key="4">
    <source>
        <dbReference type="ARBA" id="ARBA00022490"/>
    </source>
</evidence>
<keyword evidence="6 7" id="KW-0648">Protein biosynthesis</keyword>
<dbReference type="RefSeq" id="WP_038047741.1">
    <property type="nucleotide sequence ID" value="NZ_JMFG01000008.1"/>
</dbReference>
<dbReference type="HAMAP" id="MF_00141">
    <property type="entry name" value="EF_P"/>
    <property type="match status" value="1"/>
</dbReference>
<dbReference type="CDD" id="cd04470">
    <property type="entry name" value="S1_EF-P_repeat_1"/>
    <property type="match status" value="1"/>
</dbReference>
<evidence type="ECO:0000256" key="1">
    <source>
        <dbReference type="ARBA" id="ARBA00004496"/>
    </source>
</evidence>
<comment type="subcellular location">
    <subcellularLocation>
        <location evidence="1 7">Cytoplasm</location>
    </subcellularLocation>
</comment>
<dbReference type="InterPro" id="IPR014722">
    <property type="entry name" value="Rib_uL2_dom2"/>
</dbReference>
<dbReference type="Pfam" id="PF01132">
    <property type="entry name" value="EFP"/>
    <property type="match status" value="1"/>
</dbReference>
<dbReference type="GO" id="GO:0043043">
    <property type="term" value="P:peptide biosynthetic process"/>
    <property type="evidence" value="ECO:0007669"/>
    <property type="project" value="InterPro"/>
</dbReference>
<dbReference type="SMART" id="SM00841">
    <property type="entry name" value="Elong-fact-P_C"/>
    <property type="match status" value="1"/>
</dbReference>
<gene>
    <name evidence="7" type="primary">efp</name>
    <name evidence="10" type="ORF">EG19_12085</name>
</gene>
<dbReference type="Proteomes" id="UP000027284">
    <property type="component" value="Unassembled WGS sequence"/>
</dbReference>
<dbReference type="GO" id="GO:0003746">
    <property type="term" value="F:translation elongation factor activity"/>
    <property type="evidence" value="ECO:0007669"/>
    <property type="project" value="UniProtKB-UniRule"/>
</dbReference>
<keyword evidence="5 7" id="KW-0251">Elongation factor</keyword>
<comment type="pathway">
    <text evidence="2 7">Protein biosynthesis; polypeptide chain elongation.</text>
</comment>
<dbReference type="Pfam" id="PF08207">
    <property type="entry name" value="EFP_N"/>
    <property type="match status" value="1"/>
</dbReference>
<comment type="similarity">
    <text evidence="3 7">Belongs to the elongation factor P family.</text>
</comment>
<dbReference type="NCBIfam" id="NF001810">
    <property type="entry name" value="PRK00529.1"/>
    <property type="match status" value="1"/>
</dbReference>
<evidence type="ECO:0000313" key="10">
    <source>
        <dbReference type="EMBL" id="KDA54447.1"/>
    </source>
</evidence>
<comment type="caution">
    <text evidence="10">The sequence shown here is derived from an EMBL/GenBank/DDBJ whole genome shotgun (WGS) entry which is preliminary data.</text>
</comment>
<keyword evidence="11" id="KW-1185">Reference proteome</keyword>
<dbReference type="FunFam" id="2.40.50.140:FF:000009">
    <property type="entry name" value="Elongation factor P"/>
    <property type="match status" value="1"/>
</dbReference>
<dbReference type="UniPathway" id="UPA00345"/>
<dbReference type="InterPro" id="IPR020599">
    <property type="entry name" value="Transl_elong_fac_P/YeiP"/>
</dbReference>
<evidence type="ECO:0000256" key="7">
    <source>
        <dbReference type="HAMAP-Rule" id="MF_00141"/>
    </source>
</evidence>
<dbReference type="SUPFAM" id="SSF50249">
    <property type="entry name" value="Nucleic acid-binding proteins"/>
    <property type="match status" value="2"/>
</dbReference>
<evidence type="ECO:0000313" key="11">
    <source>
        <dbReference type="Proteomes" id="UP000027284"/>
    </source>
</evidence>
<dbReference type="InterPro" id="IPR011768">
    <property type="entry name" value="Transl_elongation_fac_P"/>
</dbReference>
<dbReference type="GO" id="GO:0005829">
    <property type="term" value="C:cytosol"/>
    <property type="evidence" value="ECO:0007669"/>
    <property type="project" value="UniProtKB-ARBA"/>
</dbReference>
<evidence type="ECO:0000256" key="6">
    <source>
        <dbReference type="ARBA" id="ARBA00022917"/>
    </source>
</evidence>
<reference evidence="10 11" key="1">
    <citation type="submission" date="2014-04" db="EMBL/GenBank/DDBJ databases">
        <title>The Genome Sequence of Thermoanaerobaculum aquaticum MP-01, The First Cultivated Group 23 Acidobacterium.</title>
        <authorList>
            <person name="Stamps B.W."/>
            <person name="Losey N.A."/>
            <person name="Lawson P.A."/>
            <person name="Stevenson B.S."/>
        </authorList>
    </citation>
    <scope>NUCLEOTIDE SEQUENCE [LARGE SCALE GENOMIC DNA]</scope>
    <source>
        <strain evidence="10 11">MP-01</strain>
    </source>
</reference>
<dbReference type="SUPFAM" id="SSF50104">
    <property type="entry name" value="Translation proteins SH3-like domain"/>
    <property type="match status" value="1"/>
</dbReference>
<dbReference type="InterPro" id="IPR001059">
    <property type="entry name" value="Transl_elong_P/YeiP_cen"/>
</dbReference>
<dbReference type="Gene3D" id="2.30.30.30">
    <property type="match status" value="1"/>
</dbReference>
<evidence type="ECO:0000256" key="3">
    <source>
        <dbReference type="ARBA" id="ARBA00009479"/>
    </source>
</evidence>
<name>A0A062XPE6_9BACT</name>
<feature type="domain" description="Elongation factor P C-terminal" evidence="8">
    <location>
        <begin position="130"/>
        <end position="184"/>
    </location>
</feature>
<sequence>MLEAASLKMGSVIRREGELFRVLEVAHHGGSGQFAGFIALKLKSLRTGHIKEIRLASDEKVEDVELTRRDLEYLYEDEESFVFMDSETYEQYNLPKDVLGKKSVFLTPNARLPVEFWEEQPVNVIFPEVVELKVASAPPGLRDMETSTYKTAVLENGMEVLVPQFIETGDTVRIETETGKYLERVRQKK</sequence>
<dbReference type="STRING" id="1312852.EG19_12085"/>
<protein>
    <recommendedName>
        <fullName evidence="7">Elongation factor P</fullName>
        <shortName evidence="7">EF-P</shortName>
    </recommendedName>
</protein>
<dbReference type="InterPro" id="IPR012340">
    <property type="entry name" value="NA-bd_OB-fold"/>
</dbReference>
<dbReference type="InterPro" id="IPR015365">
    <property type="entry name" value="Elong-fact-P_C"/>
</dbReference>
<comment type="function">
    <text evidence="7">Involved in peptide bond synthesis. Stimulates efficient translation and peptide-bond synthesis on native or reconstituted 70S ribosomes in vitro. Probably functions indirectly by altering the affinity of the ribosome for aminoacyl-tRNA, thus increasing their reactivity as acceptors for peptidyl transferase.</text>
</comment>
<dbReference type="PANTHER" id="PTHR30053:SF14">
    <property type="entry name" value="TRANSLATION ELONGATION FACTOR KOW-LIKE DOMAIN-CONTAINING PROTEIN"/>
    <property type="match status" value="1"/>
</dbReference>
<organism evidence="10 11">
    <name type="scientific">Thermoanaerobaculum aquaticum</name>
    <dbReference type="NCBI Taxonomy" id="1312852"/>
    <lineage>
        <taxon>Bacteria</taxon>
        <taxon>Pseudomonadati</taxon>
        <taxon>Acidobacteriota</taxon>
        <taxon>Thermoanaerobaculia</taxon>
        <taxon>Thermoanaerobaculales</taxon>
        <taxon>Thermoanaerobaculaceae</taxon>
        <taxon>Thermoanaerobaculum</taxon>
    </lineage>
</organism>
<dbReference type="PROSITE" id="PS01275">
    <property type="entry name" value="EFP"/>
    <property type="match status" value="1"/>
</dbReference>
<accession>A0A062XPE6</accession>
<keyword evidence="4 7" id="KW-0963">Cytoplasm</keyword>
<evidence type="ECO:0000259" key="8">
    <source>
        <dbReference type="SMART" id="SM00841"/>
    </source>
</evidence>
<dbReference type="OrthoDB" id="9801844at2"/>
<feature type="domain" description="Translation elongation factor P/YeiP central" evidence="9">
    <location>
        <begin position="68"/>
        <end position="122"/>
    </location>
</feature>
<dbReference type="Gene3D" id="2.40.50.140">
    <property type="entry name" value="Nucleic acid-binding proteins"/>
    <property type="match status" value="2"/>
</dbReference>
<dbReference type="PANTHER" id="PTHR30053">
    <property type="entry name" value="ELONGATION FACTOR P"/>
    <property type="match status" value="1"/>
</dbReference>
<proteinExistence type="inferred from homology"/>
<dbReference type="EMBL" id="JMFG01000008">
    <property type="protein sequence ID" value="KDA54447.1"/>
    <property type="molecule type" value="Genomic_DNA"/>
</dbReference>
<evidence type="ECO:0000259" key="9">
    <source>
        <dbReference type="SMART" id="SM01185"/>
    </source>
</evidence>
<dbReference type="InterPro" id="IPR013185">
    <property type="entry name" value="Transl_elong_KOW-like"/>
</dbReference>
<dbReference type="Pfam" id="PF09285">
    <property type="entry name" value="Elong-fact-P_C"/>
    <property type="match status" value="1"/>
</dbReference>
<dbReference type="InterPro" id="IPR013852">
    <property type="entry name" value="Transl_elong_P/YeiP_CS"/>
</dbReference>
<dbReference type="FunFam" id="2.40.50.140:FF:000004">
    <property type="entry name" value="Elongation factor P"/>
    <property type="match status" value="1"/>
</dbReference>
<dbReference type="InterPro" id="IPR008991">
    <property type="entry name" value="Translation_prot_SH3-like_sf"/>
</dbReference>
<evidence type="ECO:0000256" key="2">
    <source>
        <dbReference type="ARBA" id="ARBA00004815"/>
    </source>
</evidence>
<dbReference type="PIRSF" id="PIRSF005901">
    <property type="entry name" value="EF-P"/>
    <property type="match status" value="1"/>
</dbReference>